<comment type="similarity">
    <text evidence="1 3">Belongs to the calycin superfamily. Fatty-acid binding protein (FABP) family.</text>
</comment>
<organism evidence="5 6">
    <name type="scientific">Chionoecetes opilio</name>
    <name type="common">Atlantic snow crab</name>
    <name type="synonym">Cancer opilio</name>
    <dbReference type="NCBI Taxonomy" id="41210"/>
    <lineage>
        <taxon>Eukaryota</taxon>
        <taxon>Metazoa</taxon>
        <taxon>Ecdysozoa</taxon>
        <taxon>Arthropoda</taxon>
        <taxon>Crustacea</taxon>
        <taxon>Multicrustacea</taxon>
        <taxon>Malacostraca</taxon>
        <taxon>Eumalacostraca</taxon>
        <taxon>Eucarida</taxon>
        <taxon>Decapoda</taxon>
        <taxon>Pleocyemata</taxon>
        <taxon>Brachyura</taxon>
        <taxon>Eubrachyura</taxon>
        <taxon>Majoidea</taxon>
        <taxon>Majidae</taxon>
        <taxon>Chionoecetes</taxon>
    </lineage>
</organism>
<gene>
    <name evidence="5" type="primary">Fabp7</name>
    <name evidence="5" type="ORF">GWK47_042098</name>
</gene>
<protein>
    <submittedName>
        <fullName evidence="5">Fatty acid-binding protein, brain</fullName>
    </submittedName>
</protein>
<evidence type="ECO:0000256" key="2">
    <source>
        <dbReference type="ARBA" id="ARBA00023121"/>
    </source>
</evidence>
<reference evidence="5" key="1">
    <citation type="submission" date="2020-07" db="EMBL/GenBank/DDBJ databases">
        <title>The High-quality genome of the commercially important snow crab, Chionoecetes opilio.</title>
        <authorList>
            <person name="Jeong J.-H."/>
            <person name="Ryu S."/>
        </authorList>
    </citation>
    <scope>NUCLEOTIDE SEQUENCE</scope>
    <source>
        <strain evidence="5">MADBK_172401_WGS</strain>
        <tissue evidence="5">Digestive gland</tissue>
    </source>
</reference>
<dbReference type="InterPro" id="IPR000463">
    <property type="entry name" value="Fatty_acid-bd"/>
</dbReference>
<dbReference type="PROSITE" id="PS00214">
    <property type="entry name" value="FABP"/>
    <property type="match status" value="1"/>
</dbReference>
<dbReference type="Gene3D" id="2.40.128.20">
    <property type="match status" value="1"/>
</dbReference>
<dbReference type="Proteomes" id="UP000770661">
    <property type="component" value="Unassembled WGS sequence"/>
</dbReference>
<evidence type="ECO:0000313" key="5">
    <source>
        <dbReference type="EMBL" id="KAG0723716.1"/>
    </source>
</evidence>
<comment type="caution">
    <text evidence="5">The sequence shown here is derived from an EMBL/GenBank/DDBJ whole genome shotgun (WGS) entry which is preliminary data.</text>
</comment>
<dbReference type="SUPFAM" id="SSF50814">
    <property type="entry name" value="Lipocalins"/>
    <property type="match status" value="1"/>
</dbReference>
<dbReference type="OrthoDB" id="354351at2759"/>
<evidence type="ECO:0000313" key="6">
    <source>
        <dbReference type="Proteomes" id="UP000770661"/>
    </source>
</evidence>
<keyword evidence="3" id="KW-0813">Transport</keyword>
<proteinExistence type="inferred from homology"/>
<dbReference type="AlphaFoldDB" id="A0A8J4YI09"/>
<dbReference type="EMBL" id="JACEEZ010007808">
    <property type="protein sequence ID" value="KAG0723716.1"/>
    <property type="molecule type" value="Genomic_DNA"/>
</dbReference>
<dbReference type="PRINTS" id="PR00178">
    <property type="entry name" value="FATTYACIDBP"/>
</dbReference>
<accession>A0A8J4YI09</accession>
<feature type="domain" description="Cytosolic fatty-acid binding proteins" evidence="4">
    <location>
        <begin position="54"/>
        <end position="71"/>
    </location>
</feature>
<dbReference type="GO" id="GO:0008289">
    <property type="term" value="F:lipid binding"/>
    <property type="evidence" value="ECO:0007669"/>
    <property type="project" value="UniProtKB-KW"/>
</dbReference>
<evidence type="ECO:0000256" key="1">
    <source>
        <dbReference type="ARBA" id="ARBA00008390"/>
    </source>
</evidence>
<dbReference type="InterPro" id="IPR000566">
    <property type="entry name" value="Lipocln_cytosolic_FA-bd_dom"/>
</dbReference>
<dbReference type="Pfam" id="PF00061">
    <property type="entry name" value="Lipocalin"/>
    <property type="match status" value="1"/>
</dbReference>
<evidence type="ECO:0000256" key="3">
    <source>
        <dbReference type="RuleBase" id="RU003696"/>
    </source>
</evidence>
<keyword evidence="6" id="KW-1185">Reference proteome</keyword>
<dbReference type="PANTHER" id="PTHR11955">
    <property type="entry name" value="FATTY ACID BINDING PROTEIN"/>
    <property type="match status" value="1"/>
</dbReference>
<keyword evidence="2" id="KW-0446">Lipid-binding</keyword>
<name>A0A8J4YI09_CHIOP</name>
<dbReference type="InterPro" id="IPR031259">
    <property type="entry name" value="ILBP"/>
</dbReference>
<evidence type="ECO:0000259" key="4">
    <source>
        <dbReference type="PROSITE" id="PS00214"/>
    </source>
</evidence>
<sequence>MESGGGTEGGRVKWEERQAIRPATLLPPVTLLQPPSRPHLPRHHTVTMAPPFDGKYVLDTSENFEEFMKTLGVGIMLRKLGSSTKPTVEISVSDGEFSLKTTSTLKATELKFRLGEDVTETTIDGRECKTVFKQEGNKLIQTQTAQKGKSAKFTREFTDTEMIMRCQQVSGLSGSLDIE</sequence>
<dbReference type="InterPro" id="IPR012674">
    <property type="entry name" value="Calycin"/>
</dbReference>